<organism evidence="2 3">
    <name type="scientific">Macrostomum lignano</name>
    <dbReference type="NCBI Taxonomy" id="282301"/>
    <lineage>
        <taxon>Eukaryota</taxon>
        <taxon>Metazoa</taxon>
        <taxon>Spiralia</taxon>
        <taxon>Lophotrochozoa</taxon>
        <taxon>Platyhelminthes</taxon>
        <taxon>Rhabditophora</taxon>
        <taxon>Macrostomorpha</taxon>
        <taxon>Macrostomida</taxon>
        <taxon>Macrostomidae</taxon>
        <taxon>Macrostomum</taxon>
    </lineage>
</organism>
<dbReference type="SUPFAM" id="SSF56112">
    <property type="entry name" value="Protein kinase-like (PK-like)"/>
    <property type="match status" value="1"/>
</dbReference>
<dbReference type="InterPro" id="IPR011009">
    <property type="entry name" value="Kinase-like_dom_sf"/>
</dbReference>
<dbReference type="InterPro" id="IPR000719">
    <property type="entry name" value="Prot_kinase_dom"/>
</dbReference>
<dbReference type="CDD" id="cd00180">
    <property type="entry name" value="PKc"/>
    <property type="match status" value="1"/>
</dbReference>
<dbReference type="InterPro" id="IPR008271">
    <property type="entry name" value="Ser/Thr_kinase_AS"/>
</dbReference>
<proteinExistence type="predicted"/>
<dbReference type="Proteomes" id="UP000095280">
    <property type="component" value="Unplaced"/>
</dbReference>
<evidence type="ECO:0000259" key="1">
    <source>
        <dbReference type="PROSITE" id="PS50011"/>
    </source>
</evidence>
<name>A0A1I8GQS2_9PLAT</name>
<dbReference type="SMART" id="SM00220">
    <property type="entry name" value="S_TKc"/>
    <property type="match status" value="1"/>
</dbReference>
<accession>A0A1I8GQS2</accession>
<dbReference type="GO" id="GO:0004672">
    <property type="term" value="F:protein kinase activity"/>
    <property type="evidence" value="ECO:0007669"/>
    <property type="project" value="InterPro"/>
</dbReference>
<dbReference type="WBParaSite" id="maker-uti_cns_0002823-snap-gene-0.4-mRNA-1">
    <property type="protein sequence ID" value="maker-uti_cns_0002823-snap-gene-0.4-mRNA-1"/>
    <property type="gene ID" value="maker-uti_cns_0002823-snap-gene-0.4"/>
</dbReference>
<protein>
    <submittedName>
        <fullName evidence="3">Protein kinase domain-containing protein</fullName>
    </submittedName>
</protein>
<dbReference type="GO" id="GO:0005524">
    <property type="term" value="F:ATP binding"/>
    <property type="evidence" value="ECO:0007669"/>
    <property type="project" value="InterPro"/>
</dbReference>
<dbReference type="PROSITE" id="PS50011">
    <property type="entry name" value="PROTEIN_KINASE_DOM"/>
    <property type="match status" value="1"/>
</dbReference>
<dbReference type="PANTHER" id="PTHR26392">
    <property type="entry name" value="MITOGEN-ACTIVATED PROTEIN KINASE KINASE KINASE 7-RELATED"/>
    <property type="match status" value="1"/>
</dbReference>
<keyword evidence="2" id="KW-1185">Reference proteome</keyword>
<dbReference type="AlphaFoldDB" id="A0A1I8GQS2"/>
<dbReference type="PANTHER" id="PTHR26392:SF92">
    <property type="entry name" value="PROTEIN KINASE DOMAIN-CONTAINING PROTEIN"/>
    <property type="match status" value="1"/>
</dbReference>
<reference evidence="3" key="1">
    <citation type="submission" date="2016-11" db="UniProtKB">
        <authorList>
            <consortium name="WormBaseParasite"/>
        </authorList>
    </citation>
    <scope>IDENTIFICATION</scope>
</reference>
<dbReference type="Gene3D" id="1.10.510.10">
    <property type="entry name" value="Transferase(Phosphotransferase) domain 1"/>
    <property type="match status" value="1"/>
</dbReference>
<evidence type="ECO:0000313" key="3">
    <source>
        <dbReference type="WBParaSite" id="maker-uti_cns_0002823-snap-gene-0.4-mRNA-1"/>
    </source>
</evidence>
<dbReference type="Pfam" id="PF00069">
    <property type="entry name" value="Pkinase"/>
    <property type="match status" value="1"/>
</dbReference>
<dbReference type="PROSITE" id="PS00108">
    <property type="entry name" value="PROTEIN_KINASE_ST"/>
    <property type="match status" value="1"/>
</dbReference>
<evidence type="ECO:0000313" key="2">
    <source>
        <dbReference type="Proteomes" id="UP000095280"/>
    </source>
</evidence>
<sequence>MQDARSSSGLVQVNPNLAKIIAKYAALDDQLSGFCRRMQEKLEAGNAEGIFPCQQSQVHNFLATLPSLDKKISEELKVIAVTGRRALLALNSFIFGQTLLEDELFFRSKTLFTVTGQRDNDVAVRVLIYGKGVLTLHSEYRFDCLRSMNKRMAVELINLECDKNYNFDGLLVEIGILCPQLANIRVAAACKVDTTIKELLDPNQRTLTAQKHQAPSTTSLMLVHFFAPEVERRLAEAELSYVRSLAMQSRLVLLCQHLRGKRDEVAEIVQSPEVNGGPRHILCYFTQWQWDGLSNARPQLEATLDNELKIRSTRLAKAVTKELKVPFQVVHHIRRNINLSRNIANKQRRNPNEYRKDFANLRSMAARLGSEFQRLSDRLVREVSENVAQHLRVGRVRTKIIEKIISRAAELKGSSENKVEIAFLEVVANEIREWNTRTEVLNKADEVVQRDKVSKFKELCYQAAEIPEIFIISNELPSSSSGSTSSSGSSCRATIQSVTEDMVRRRLRTGRLETFAAGIAAPLWVPLAAITMAIIVPVIGAQKSEQSDEKFKKELRGLAQDFLDRLDSQLIRTQFFDRVKHRLDDEAKQLREFMECFCILPASYESSQNARHTDESLTESLVILEQQLQEIQGHLMMLQLEKLNCEVLSKEECEKYGIDIDVTSTEQLGRELVSRKPIYEVLPKGAEKPLVLKLAPGKGSMSHRLLLEIDILKTVSSETQNNIIPWLGTVYFPRLQLVGFLTLKYDCDLWQFLGRFGRMAIPARNDIGSQSRGSAFAVCRVLCNQIFSGVYQLHNRQILHRDLKLENVLIEVQKDTEPLRIVAKLCDFGLAKHESEMSGSTFGGTNGYMAPEVLHNRPAYSNKSDIYALGVIAWECFFGKRAREYESDLRMCKTGDTVAWDYLVQTMTEPRAMDRPLIEQCLMLLRELDKKPSDQGSPLLAGLTQQVPFGSQTQSVPSLKESIVALTKGNGAAGTLLIHQTLVDVRNHSAAGDGGLDQRVQLFVSADGQLQMTRRDTLDAQIFASIASQLQHLGGQVLQDGGAVHGSGGADAAVAGGSSLQVTMNTADWELKTGPG</sequence>
<feature type="domain" description="Protein kinase" evidence="1">
    <location>
        <begin position="662"/>
        <end position="940"/>
    </location>
</feature>